<evidence type="ECO:0000313" key="14">
    <source>
        <dbReference type="EMBL" id="AET63935.1"/>
    </source>
</evidence>
<evidence type="ECO:0000256" key="5">
    <source>
        <dbReference type="ARBA" id="ARBA00022692"/>
    </source>
</evidence>
<keyword evidence="15" id="KW-1185">Reference proteome</keyword>
<reference evidence="14 15" key="1">
    <citation type="journal article" date="2012" name="PLoS ONE">
        <title>The genome characteristics and predicted function of methyl-group oxidation pathway in the obligate aceticlastic methanogens, Methanosaeta spp.</title>
        <authorList>
            <person name="Zhu J."/>
            <person name="Zheng H."/>
            <person name="Ai G."/>
            <person name="Zhang G."/>
            <person name="Liu D."/>
            <person name="Liu X."/>
            <person name="Dong X."/>
        </authorList>
    </citation>
    <scope>NUCLEOTIDE SEQUENCE [LARGE SCALE GENOMIC DNA]</scope>
    <source>
        <strain evidence="14 15">6Ac</strain>
    </source>
</reference>
<feature type="transmembrane region" description="Helical" evidence="13">
    <location>
        <begin position="396"/>
        <end position="416"/>
    </location>
</feature>
<keyword evidence="3" id="KW-0813">Transport</keyword>
<dbReference type="GO" id="GO:0006814">
    <property type="term" value="P:sodium ion transport"/>
    <property type="evidence" value="ECO:0007669"/>
    <property type="project" value="UniProtKB-KW"/>
</dbReference>
<dbReference type="Proteomes" id="UP000005877">
    <property type="component" value="Chromosome"/>
</dbReference>
<keyword evidence="6" id="KW-0769">Symport</keyword>
<dbReference type="HOGENOM" id="CLU_424317_0_0_2"/>
<dbReference type="PATRIC" id="fig|1110509.7.peg.614"/>
<comment type="subcellular location">
    <subcellularLocation>
        <location evidence="1">Cell membrane</location>
        <topology evidence="1">Multi-pass membrane protein</topology>
    </subcellularLocation>
</comment>
<evidence type="ECO:0000256" key="11">
    <source>
        <dbReference type="ARBA" id="ARBA00023201"/>
    </source>
</evidence>
<dbReference type="CDD" id="cd10322">
    <property type="entry name" value="SLC5sbd"/>
    <property type="match status" value="1"/>
</dbReference>
<feature type="transmembrane region" description="Helical" evidence="13">
    <location>
        <begin position="496"/>
        <end position="515"/>
    </location>
</feature>
<dbReference type="PROSITE" id="PS00457">
    <property type="entry name" value="NA_SOLUT_SYMP_2"/>
    <property type="match status" value="1"/>
</dbReference>
<keyword evidence="7 13" id="KW-1133">Transmembrane helix</keyword>
<evidence type="ECO:0000256" key="7">
    <source>
        <dbReference type="ARBA" id="ARBA00022989"/>
    </source>
</evidence>
<dbReference type="Pfam" id="PF00474">
    <property type="entry name" value="SSF"/>
    <property type="match status" value="1"/>
</dbReference>
<evidence type="ECO:0000256" key="2">
    <source>
        <dbReference type="ARBA" id="ARBA00006434"/>
    </source>
</evidence>
<feature type="transmembrane region" description="Helical" evidence="13">
    <location>
        <begin position="78"/>
        <end position="104"/>
    </location>
</feature>
<dbReference type="GO" id="GO:0046942">
    <property type="term" value="P:carboxylic acid transport"/>
    <property type="evidence" value="ECO:0007669"/>
    <property type="project" value="UniProtKB-ARBA"/>
</dbReference>
<keyword evidence="10 13" id="KW-0472">Membrane</keyword>
<name>G7WN79_METH6</name>
<feature type="transmembrane region" description="Helical" evidence="13">
    <location>
        <begin position="450"/>
        <end position="469"/>
    </location>
</feature>
<dbReference type="AlphaFoldDB" id="G7WN79"/>
<sequence length="673" mass="72637">MAQRYEIQGGLIRLEKSEISSLIYSRSLWTRGDRMDSYHLFLLLLGLYIAALIAIGLRSSRGQRSVEDFWLAGREIGAANIGLSAAASWLTASALLLATGLFLYIGVGSVWVWVFPNVAGLLIIAGIAKRVRRIPAMTQPELLEIRYHPIVRAPVAVAIAITMVLFAVTDFIGFKLVLATFFGVPPLYAVLLMAVAVSIYVSLGGFRAVVWTDAVQFLFLAGVAVGVAFLATRASVAGGITLAAASASLGSDWWNLFILGGVTGALVLQLALLPGWVAEQDPWQKIWASRDDRAARRGLILGAVLLAVVYLACLVAAVALRGIYPLPAGEIEAEMLYLTFIQESLPGGLVALFAIGFAAASMSCADTFATSGASCISRDIVQRHIRPQASMKEMLVINRALVIVMIAIAAAVALHVESIVEAVIIATVIGTTSYFFPIIGGLFWKRATRWGALAAVIVGGGTQIALISYEKLVLKAPLEAAFPDIAASGFLAEHGVLIGLSLSALVFVGVSLATARPEAARLAPFFEDVGREVYGDGALAADRTDPEYGKIARKIEEKVSGERAHLHLRLDLTPILADGGRIEERLDWSEFLGRLEAEHQAWHELTGKDTIYRLTQPDMLASVKMVRGDRLSIWLSAEPKREMIERQKDEIYLSYQEIQKTLLELGLSATPVG</sequence>
<protein>
    <submittedName>
        <fullName evidence="14">Na+/solute symporter</fullName>
    </submittedName>
</protein>
<dbReference type="KEGG" id="mhi:Mhar_0557"/>
<dbReference type="InterPro" id="IPR038377">
    <property type="entry name" value="Na/Glc_symporter_sf"/>
</dbReference>
<feature type="transmembrane region" description="Helical" evidence="13">
    <location>
        <begin position="253"/>
        <end position="278"/>
    </location>
</feature>
<evidence type="ECO:0000256" key="13">
    <source>
        <dbReference type="SAM" id="Phobius"/>
    </source>
</evidence>
<dbReference type="PANTHER" id="PTHR48086">
    <property type="entry name" value="SODIUM/PROLINE SYMPORTER-RELATED"/>
    <property type="match status" value="1"/>
</dbReference>
<dbReference type="Gene3D" id="1.20.1730.10">
    <property type="entry name" value="Sodium/glucose cotransporter"/>
    <property type="match status" value="1"/>
</dbReference>
<feature type="transmembrane region" description="Helical" evidence="13">
    <location>
        <begin position="149"/>
        <end position="168"/>
    </location>
</feature>
<feature type="transmembrane region" description="Helical" evidence="13">
    <location>
        <begin position="188"/>
        <end position="210"/>
    </location>
</feature>
<comment type="similarity">
    <text evidence="2 12">Belongs to the sodium:solute symporter (SSF) (TC 2.A.21) family.</text>
</comment>
<gene>
    <name evidence="14" type="ordered locus">Mhar_0557</name>
</gene>
<proteinExistence type="inferred from homology"/>
<keyword evidence="8" id="KW-0915">Sodium</keyword>
<evidence type="ECO:0000256" key="12">
    <source>
        <dbReference type="RuleBase" id="RU362091"/>
    </source>
</evidence>
<dbReference type="GO" id="GO:0015293">
    <property type="term" value="F:symporter activity"/>
    <property type="evidence" value="ECO:0007669"/>
    <property type="project" value="UniProtKB-KW"/>
</dbReference>
<dbReference type="PANTHER" id="PTHR48086:SF3">
    <property type="entry name" value="SODIUM_PROLINE SYMPORTER"/>
    <property type="match status" value="1"/>
</dbReference>
<evidence type="ECO:0000256" key="3">
    <source>
        <dbReference type="ARBA" id="ARBA00022448"/>
    </source>
</evidence>
<dbReference type="GO" id="GO:0005886">
    <property type="term" value="C:plasma membrane"/>
    <property type="evidence" value="ECO:0007669"/>
    <property type="project" value="UniProtKB-SubCell"/>
</dbReference>
<keyword evidence="4" id="KW-1003">Cell membrane</keyword>
<dbReference type="InterPro" id="IPR050277">
    <property type="entry name" value="Sodium:Solute_Symporter"/>
</dbReference>
<evidence type="ECO:0000256" key="4">
    <source>
        <dbReference type="ARBA" id="ARBA00022475"/>
    </source>
</evidence>
<feature type="transmembrane region" description="Helical" evidence="13">
    <location>
        <begin position="110"/>
        <end position="128"/>
    </location>
</feature>
<dbReference type="PROSITE" id="PS50283">
    <property type="entry name" value="NA_SOLUT_SYMP_3"/>
    <property type="match status" value="1"/>
</dbReference>
<dbReference type="EMBL" id="CP003117">
    <property type="protein sequence ID" value="AET63935.1"/>
    <property type="molecule type" value="Genomic_DNA"/>
</dbReference>
<evidence type="ECO:0000256" key="8">
    <source>
        <dbReference type="ARBA" id="ARBA00023053"/>
    </source>
</evidence>
<keyword evidence="5 13" id="KW-0812">Transmembrane</keyword>
<keyword evidence="11" id="KW-0739">Sodium transport</keyword>
<dbReference type="STRING" id="1110509.Mhar_0557"/>
<accession>G7WN79</accession>
<feature type="transmembrane region" description="Helical" evidence="13">
    <location>
        <begin position="217"/>
        <end position="247"/>
    </location>
</feature>
<evidence type="ECO:0000256" key="10">
    <source>
        <dbReference type="ARBA" id="ARBA00023136"/>
    </source>
</evidence>
<feature type="transmembrane region" description="Helical" evidence="13">
    <location>
        <begin position="38"/>
        <end position="57"/>
    </location>
</feature>
<keyword evidence="9" id="KW-0406">Ion transport</keyword>
<evidence type="ECO:0000256" key="9">
    <source>
        <dbReference type="ARBA" id="ARBA00023065"/>
    </source>
</evidence>
<dbReference type="InterPro" id="IPR018212">
    <property type="entry name" value="Na/solute_symporter_CS"/>
</dbReference>
<organism evidence="14 15">
    <name type="scientific">Methanothrix harundinacea (strain 6Ac)</name>
    <name type="common">Methanosaeta harundinacea</name>
    <dbReference type="NCBI Taxonomy" id="1110509"/>
    <lineage>
        <taxon>Archaea</taxon>
        <taxon>Methanobacteriati</taxon>
        <taxon>Methanobacteriota</taxon>
        <taxon>Stenosarchaea group</taxon>
        <taxon>Methanomicrobia</taxon>
        <taxon>Methanotrichales</taxon>
        <taxon>Methanotrichaceae</taxon>
        <taxon>Methanothrix</taxon>
    </lineage>
</organism>
<evidence type="ECO:0000313" key="15">
    <source>
        <dbReference type="Proteomes" id="UP000005877"/>
    </source>
</evidence>
<evidence type="ECO:0000256" key="6">
    <source>
        <dbReference type="ARBA" id="ARBA00022847"/>
    </source>
</evidence>
<feature type="transmembrane region" description="Helical" evidence="13">
    <location>
        <begin position="422"/>
        <end position="443"/>
    </location>
</feature>
<feature type="transmembrane region" description="Helical" evidence="13">
    <location>
        <begin position="299"/>
        <end position="324"/>
    </location>
</feature>
<dbReference type="InterPro" id="IPR001734">
    <property type="entry name" value="Na/solute_symporter"/>
</dbReference>
<feature type="transmembrane region" description="Helical" evidence="13">
    <location>
        <begin position="344"/>
        <end position="376"/>
    </location>
</feature>
<evidence type="ECO:0000256" key="1">
    <source>
        <dbReference type="ARBA" id="ARBA00004651"/>
    </source>
</evidence>